<feature type="transmembrane region" description="Helical" evidence="1">
    <location>
        <begin position="80"/>
        <end position="102"/>
    </location>
</feature>
<keyword evidence="1" id="KW-0812">Transmembrane</keyword>
<proteinExistence type="predicted"/>
<feature type="transmembrane region" description="Helical" evidence="1">
    <location>
        <begin position="131"/>
        <end position="148"/>
    </location>
</feature>
<keyword evidence="3" id="KW-1185">Reference proteome</keyword>
<sequence>MKIALPVFVFSFLKEFHRIFTFCFLMPGKTWQQEFAIKYCVYSVVQGVLHCIFVFGGVSVDMWQFAFEERNLLFFLRELIPPFIGGAFVENVLLMLVCRFAVRFHIRDFWTVFLWGLLFGGLHIIEHNISYIHSIFSFWIMTGMYLSWYRSKNAFLIILLFHGLWNFNVTVFLMLFGRFFEYWVG</sequence>
<dbReference type="Proteomes" id="UP000680067">
    <property type="component" value="Unassembled WGS sequence"/>
</dbReference>
<feature type="transmembrane region" description="Helical" evidence="1">
    <location>
        <begin position="109"/>
        <end position="125"/>
    </location>
</feature>
<name>A0A941DJT7_9BURK</name>
<dbReference type="EMBL" id="JAGSPN010000004">
    <property type="protein sequence ID" value="MBR7782073.1"/>
    <property type="molecule type" value="Genomic_DNA"/>
</dbReference>
<evidence type="ECO:0000313" key="3">
    <source>
        <dbReference type="Proteomes" id="UP000680067"/>
    </source>
</evidence>
<feature type="transmembrane region" description="Helical" evidence="1">
    <location>
        <begin position="39"/>
        <end position="60"/>
    </location>
</feature>
<keyword evidence="1" id="KW-1133">Transmembrane helix</keyword>
<reference evidence="2" key="1">
    <citation type="submission" date="2021-04" db="EMBL/GenBank/DDBJ databases">
        <title>novel species isolated from subtropical streams in China.</title>
        <authorList>
            <person name="Lu H."/>
        </authorList>
    </citation>
    <scope>NUCLEOTIDE SEQUENCE</scope>
    <source>
        <strain evidence="2">LFS511W</strain>
    </source>
</reference>
<feature type="transmembrane region" description="Helical" evidence="1">
    <location>
        <begin position="155"/>
        <end position="180"/>
    </location>
</feature>
<organism evidence="2 3">
    <name type="scientific">Undibacterium luofuense</name>
    <dbReference type="NCBI Taxonomy" id="2828733"/>
    <lineage>
        <taxon>Bacteria</taxon>
        <taxon>Pseudomonadati</taxon>
        <taxon>Pseudomonadota</taxon>
        <taxon>Betaproteobacteria</taxon>
        <taxon>Burkholderiales</taxon>
        <taxon>Oxalobacteraceae</taxon>
        <taxon>Undibacterium</taxon>
    </lineage>
</organism>
<protein>
    <submittedName>
        <fullName evidence="2">Uncharacterized protein</fullName>
    </submittedName>
</protein>
<gene>
    <name evidence="2" type="ORF">KDM89_07975</name>
</gene>
<evidence type="ECO:0000313" key="2">
    <source>
        <dbReference type="EMBL" id="MBR7782073.1"/>
    </source>
</evidence>
<dbReference type="AlphaFoldDB" id="A0A941DJT7"/>
<dbReference type="RefSeq" id="WP_212687407.1">
    <property type="nucleotide sequence ID" value="NZ_JAGSPN010000004.1"/>
</dbReference>
<accession>A0A941DJT7</accession>
<evidence type="ECO:0000256" key="1">
    <source>
        <dbReference type="SAM" id="Phobius"/>
    </source>
</evidence>
<comment type="caution">
    <text evidence="2">The sequence shown here is derived from an EMBL/GenBank/DDBJ whole genome shotgun (WGS) entry which is preliminary data.</text>
</comment>
<keyword evidence="1" id="KW-0472">Membrane</keyword>